<dbReference type="PROSITE" id="PS51635">
    <property type="entry name" value="PNPLA"/>
    <property type="match status" value="1"/>
</dbReference>
<dbReference type="InterPro" id="IPR016035">
    <property type="entry name" value="Acyl_Trfase/lysoPLipase"/>
</dbReference>
<dbReference type="GO" id="GO:0016042">
    <property type="term" value="P:lipid catabolic process"/>
    <property type="evidence" value="ECO:0007669"/>
    <property type="project" value="UniProtKB-UniRule"/>
</dbReference>
<evidence type="ECO:0000259" key="5">
    <source>
        <dbReference type="PROSITE" id="PS51635"/>
    </source>
</evidence>
<organism evidence="6 7">
    <name type="scientific">Bradyrhizobium diazoefficiens</name>
    <dbReference type="NCBI Taxonomy" id="1355477"/>
    <lineage>
        <taxon>Bacteria</taxon>
        <taxon>Pseudomonadati</taxon>
        <taxon>Pseudomonadota</taxon>
        <taxon>Alphaproteobacteria</taxon>
        <taxon>Hyphomicrobiales</taxon>
        <taxon>Nitrobacteraceae</taxon>
        <taxon>Bradyrhizobium</taxon>
    </lineage>
</organism>
<dbReference type="AlphaFoldDB" id="A0A0E4BKI2"/>
<evidence type="ECO:0000256" key="3">
    <source>
        <dbReference type="ARBA" id="ARBA00023098"/>
    </source>
</evidence>
<evidence type="ECO:0000256" key="4">
    <source>
        <dbReference type="PROSITE-ProRule" id="PRU01161"/>
    </source>
</evidence>
<evidence type="ECO:0000313" key="7">
    <source>
        <dbReference type="Proteomes" id="UP000063308"/>
    </source>
</evidence>
<feature type="short sequence motif" description="DGA/G" evidence="4">
    <location>
        <begin position="202"/>
        <end position="204"/>
    </location>
</feature>
<feature type="active site" description="Nucleophile" evidence="4">
    <location>
        <position position="48"/>
    </location>
</feature>
<protein>
    <recommendedName>
        <fullName evidence="5">PNPLA domain-containing protein</fullName>
    </recommendedName>
</protein>
<dbReference type="EMBL" id="AP014685">
    <property type="protein sequence ID" value="BAR54496.1"/>
    <property type="molecule type" value="Genomic_DNA"/>
</dbReference>
<dbReference type="InterPro" id="IPR002641">
    <property type="entry name" value="PNPLA_dom"/>
</dbReference>
<keyword evidence="3 4" id="KW-0443">Lipid metabolism</keyword>
<dbReference type="SUPFAM" id="SSF52151">
    <property type="entry name" value="FabD/lysophospholipase-like"/>
    <property type="match status" value="1"/>
</dbReference>
<dbReference type="Proteomes" id="UP000063308">
    <property type="component" value="Chromosome"/>
</dbReference>
<proteinExistence type="predicted"/>
<keyword evidence="1 4" id="KW-0378">Hydrolase</keyword>
<evidence type="ECO:0000256" key="2">
    <source>
        <dbReference type="ARBA" id="ARBA00022963"/>
    </source>
</evidence>
<dbReference type="GO" id="GO:0016787">
    <property type="term" value="F:hydrolase activity"/>
    <property type="evidence" value="ECO:0007669"/>
    <property type="project" value="UniProtKB-UniRule"/>
</dbReference>
<feature type="domain" description="PNPLA" evidence="5">
    <location>
        <begin position="14"/>
        <end position="215"/>
    </location>
</feature>
<dbReference type="Pfam" id="PF01734">
    <property type="entry name" value="Patatin"/>
    <property type="match status" value="1"/>
</dbReference>
<evidence type="ECO:0000256" key="1">
    <source>
        <dbReference type="ARBA" id="ARBA00022801"/>
    </source>
</evidence>
<keyword evidence="2 4" id="KW-0442">Lipid degradation</keyword>
<accession>A0A0E4BKI2</accession>
<dbReference type="Gene3D" id="3.40.1090.10">
    <property type="entry name" value="Cytosolic phospholipase A2 catalytic domain"/>
    <property type="match status" value="2"/>
</dbReference>
<comment type="caution">
    <text evidence="4">Lacks conserved residue(s) required for the propagation of feature annotation.</text>
</comment>
<dbReference type="InterPro" id="IPR050301">
    <property type="entry name" value="NTE"/>
</dbReference>
<reference evidence="6 7" key="1">
    <citation type="submission" date="2014-11" db="EMBL/GenBank/DDBJ databases">
        <title>Symbiosis island explosion on the genome of extra-slow-growing strains of soybean bradyrhizobia with massive insertion sequences.</title>
        <authorList>
            <person name="Iida T."/>
            <person name="Minamisawa K."/>
        </authorList>
    </citation>
    <scope>NUCLEOTIDE SEQUENCE [LARGE SCALE GENOMIC DNA]</scope>
    <source>
        <strain evidence="6 7">NK6</strain>
    </source>
</reference>
<name>A0A0E4BKI2_9BRAD</name>
<dbReference type="PANTHER" id="PTHR14226">
    <property type="entry name" value="NEUROPATHY TARGET ESTERASE/SWISS CHEESE D.MELANOGASTER"/>
    <property type="match status" value="1"/>
</dbReference>
<dbReference type="PANTHER" id="PTHR14226:SF78">
    <property type="entry name" value="SLR0060 PROTEIN"/>
    <property type="match status" value="1"/>
</dbReference>
<dbReference type="RefSeq" id="WP_060908540.1">
    <property type="nucleotide sequence ID" value="NZ_JAFCKD010000018.1"/>
</dbReference>
<sequence>MTANRTADRKTVNFALQGGGAHGAFVWGVLDQVLEDGRLAIEAVSATSAGAMNAVAMASGMAHGGAEAARESLHAFWYEVSRMDMAYDLMSPLNQWIQALRLPPEYHPVHAIIHTLTHTLPPGLLNPFHFNPLRSLLQRVVDFDRLNSSPEAPQLFLNATNVRTGKIKVFQSPLLTAETVLASACLPPYFQAVEIDGEHYWDGGYLGNPAIYPLIYRKGSHDVVIVQVTAIRRNELPTSAADVLHRINEISFNSSLMREMRAIAFATRLIDDGELDSSRHSRMYIHWIGNDQLMSQLGTATQFHPEWSLLCRLRDEGREAARSWLARNFDQIGKSSTVDLADMFL</sequence>
<feature type="short sequence motif" description="GXGXXG" evidence="4">
    <location>
        <begin position="18"/>
        <end position="23"/>
    </location>
</feature>
<evidence type="ECO:0000313" key="6">
    <source>
        <dbReference type="EMBL" id="BAR54496.1"/>
    </source>
</evidence>
<gene>
    <name evidence="6" type="ORF">NK6_1312</name>
</gene>
<feature type="active site" description="Proton acceptor" evidence="4">
    <location>
        <position position="202"/>
    </location>
</feature>